<reference evidence="2" key="1">
    <citation type="journal article" date="2020" name="Fungal Divers.">
        <title>Resolving the Mortierellaceae phylogeny through synthesis of multi-gene phylogenetics and phylogenomics.</title>
        <authorList>
            <person name="Vandepol N."/>
            <person name="Liber J."/>
            <person name="Desiro A."/>
            <person name="Na H."/>
            <person name="Kennedy M."/>
            <person name="Barry K."/>
            <person name="Grigoriev I.V."/>
            <person name="Miller A.N."/>
            <person name="O'Donnell K."/>
            <person name="Stajich J.E."/>
            <person name="Bonito G."/>
        </authorList>
    </citation>
    <scope>NUCLEOTIDE SEQUENCE</scope>
    <source>
        <strain evidence="2">NRRL 28262</strain>
    </source>
</reference>
<dbReference type="EMBL" id="JAAAIL010000058">
    <property type="protein sequence ID" value="KAG0280570.1"/>
    <property type="molecule type" value="Genomic_DNA"/>
</dbReference>
<evidence type="ECO:0000313" key="2">
    <source>
        <dbReference type="EMBL" id="KAG0280570.1"/>
    </source>
</evidence>
<evidence type="ECO:0000313" key="3">
    <source>
        <dbReference type="Proteomes" id="UP001194580"/>
    </source>
</evidence>
<sequence>MQRSKDAKDQNPVYNQTFCFYVRPGQDKRYVKAVDKDTLHNDKIGDTAIPLSGVFVNGKEGLKDYDLTKWYDLSTNGQLSLLLYYMAMEYNQDHVNN</sequence>
<proteinExistence type="predicted"/>
<dbReference type="Pfam" id="PF00168">
    <property type="entry name" value="C2"/>
    <property type="match status" value="1"/>
</dbReference>
<organism evidence="2 3">
    <name type="scientific">Linnemannia exigua</name>
    <dbReference type="NCBI Taxonomy" id="604196"/>
    <lineage>
        <taxon>Eukaryota</taxon>
        <taxon>Fungi</taxon>
        <taxon>Fungi incertae sedis</taxon>
        <taxon>Mucoromycota</taxon>
        <taxon>Mortierellomycotina</taxon>
        <taxon>Mortierellomycetes</taxon>
        <taxon>Mortierellales</taxon>
        <taxon>Mortierellaceae</taxon>
        <taxon>Linnemannia</taxon>
    </lineage>
</organism>
<dbReference type="InterPro" id="IPR035892">
    <property type="entry name" value="C2_domain_sf"/>
</dbReference>
<evidence type="ECO:0000259" key="1">
    <source>
        <dbReference type="Pfam" id="PF00168"/>
    </source>
</evidence>
<keyword evidence="3" id="KW-1185">Reference proteome</keyword>
<accession>A0AAD4DM15</accession>
<comment type="caution">
    <text evidence="2">The sequence shown here is derived from an EMBL/GenBank/DDBJ whole genome shotgun (WGS) entry which is preliminary data.</text>
</comment>
<name>A0AAD4DM15_9FUNG</name>
<dbReference type="InterPro" id="IPR000008">
    <property type="entry name" value="C2_dom"/>
</dbReference>
<dbReference type="Proteomes" id="UP001194580">
    <property type="component" value="Unassembled WGS sequence"/>
</dbReference>
<dbReference type="CDD" id="cd00030">
    <property type="entry name" value="C2"/>
    <property type="match status" value="1"/>
</dbReference>
<dbReference type="Gene3D" id="2.60.40.150">
    <property type="entry name" value="C2 domain"/>
    <property type="match status" value="1"/>
</dbReference>
<dbReference type="AlphaFoldDB" id="A0AAD4DM15"/>
<protein>
    <recommendedName>
        <fullName evidence="1">C2 domain-containing protein</fullName>
    </recommendedName>
</protein>
<gene>
    <name evidence="2" type="ORF">BGZ95_009607</name>
</gene>
<dbReference type="SUPFAM" id="SSF49562">
    <property type="entry name" value="C2 domain (Calcium/lipid-binding domain, CaLB)"/>
    <property type="match status" value="1"/>
</dbReference>
<feature type="domain" description="C2" evidence="1">
    <location>
        <begin position="3"/>
        <end position="63"/>
    </location>
</feature>